<dbReference type="PANTHER" id="PTHR47027">
    <property type="entry name" value="REVERSE TRANSCRIPTASE DOMAIN-CONTAINING PROTEIN"/>
    <property type="match status" value="1"/>
</dbReference>
<accession>A0A9Q1GZG3</accession>
<proteinExistence type="predicted"/>
<sequence length="218" mass="25500">MPSYRHIKKLTNFHMVCLRKILNIRWIEKVPDTEVQERAGLPSISALVRKAQLRWIGHVVRTPESRMPKKKLYLELKRHPEGQLKRFKDNLNASLKACSIPLYICEVLAADRSNYRLLTHMGVTYYETCRVTSAKEKRALRKSKFIHLYIYPTRMSQMSKDISSSNWNRLSFTDAPKGSIAEVVLSSLFLFLRFVLSSSISMDNQEEKEEYVFVTLRL</sequence>
<evidence type="ECO:0000313" key="2">
    <source>
        <dbReference type="Proteomes" id="UP001152320"/>
    </source>
</evidence>
<evidence type="ECO:0000313" key="1">
    <source>
        <dbReference type="EMBL" id="KAJ8029832.1"/>
    </source>
</evidence>
<dbReference type="AlphaFoldDB" id="A0A9Q1GZG3"/>
<protein>
    <submittedName>
        <fullName evidence="1">Uncharacterized protein</fullName>
    </submittedName>
</protein>
<reference evidence="1" key="1">
    <citation type="submission" date="2021-10" db="EMBL/GenBank/DDBJ databases">
        <title>Tropical sea cucumber genome reveals ecological adaptation and Cuvierian tubules defense mechanism.</title>
        <authorList>
            <person name="Chen T."/>
        </authorList>
    </citation>
    <scope>NUCLEOTIDE SEQUENCE</scope>
    <source>
        <strain evidence="1">Nanhai2018</strain>
        <tissue evidence="1">Muscle</tissue>
    </source>
</reference>
<organism evidence="1 2">
    <name type="scientific">Holothuria leucospilota</name>
    <name type="common">Black long sea cucumber</name>
    <name type="synonym">Mertensiothuria leucospilota</name>
    <dbReference type="NCBI Taxonomy" id="206669"/>
    <lineage>
        <taxon>Eukaryota</taxon>
        <taxon>Metazoa</taxon>
        <taxon>Echinodermata</taxon>
        <taxon>Eleutherozoa</taxon>
        <taxon>Echinozoa</taxon>
        <taxon>Holothuroidea</taxon>
        <taxon>Aspidochirotacea</taxon>
        <taxon>Aspidochirotida</taxon>
        <taxon>Holothuriidae</taxon>
        <taxon>Holothuria</taxon>
    </lineage>
</organism>
<dbReference type="EMBL" id="JAIZAY010000014">
    <property type="protein sequence ID" value="KAJ8029832.1"/>
    <property type="molecule type" value="Genomic_DNA"/>
</dbReference>
<comment type="caution">
    <text evidence="1">The sequence shown here is derived from an EMBL/GenBank/DDBJ whole genome shotgun (WGS) entry which is preliminary data.</text>
</comment>
<dbReference type="Proteomes" id="UP001152320">
    <property type="component" value="Chromosome 14"/>
</dbReference>
<name>A0A9Q1GZG3_HOLLE</name>
<keyword evidence="2" id="KW-1185">Reference proteome</keyword>
<dbReference type="PANTHER" id="PTHR47027:SF26">
    <property type="entry name" value="REVERSE TRANSCRIPTASE DOMAIN-CONTAINING PROTEIN"/>
    <property type="match status" value="1"/>
</dbReference>
<gene>
    <name evidence="1" type="ORF">HOLleu_29333</name>
</gene>
<dbReference type="OrthoDB" id="425014at2759"/>